<name>A0ABW8D9K9_9GAMM</name>
<gene>
    <name evidence="2" type="primary">yidD</name>
    <name evidence="2" type="ORF">ACD661_08965</name>
</gene>
<dbReference type="NCBIfam" id="TIGR00278">
    <property type="entry name" value="membrane protein insertion efficiency factor YidD"/>
    <property type="match status" value="1"/>
</dbReference>
<reference evidence="2 3" key="1">
    <citation type="submission" date="2024-08" db="EMBL/GenBank/DDBJ databases">
        <title>Draft Genome Sequence of Legionella lytica strain DSB2004, Isolated From a Fire Sprinkler System.</title>
        <authorList>
            <person name="Everhart A.D."/>
            <person name="Kidane D.T."/>
            <person name="Farone A.L."/>
            <person name="Farone M.B."/>
        </authorList>
    </citation>
    <scope>NUCLEOTIDE SEQUENCE [LARGE SCALE GENOMIC DNA]</scope>
    <source>
        <strain evidence="2 3">DSB2004</strain>
    </source>
</reference>
<dbReference type="Proteomes" id="UP001615550">
    <property type="component" value="Unassembled WGS sequence"/>
</dbReference>
<comment type="subcellular location">
    <subcellularLocation>
        <location evidence="1">Cell membrane</location>
        <topology evidence="1">Peripheral membrane protein</topology>
        <orientation evidence="1">Cytoplasmic side</orientation>
    </subcellularLocation>
</comment>
<comment type="similarity">
    <text evidence="1">Belongs to the UPF0161 family.</text>
</comment>
<sequence>MGKIDLMLRQIICLPIKFYQYLISPLLKPSCRYYPSCSQYAERAIKQCGIAKGLWMALKRVLRCHPWAQGGYDPVLPNDEKL</sequence>
<dbReference type="Pfam" id="PF01809">
    <property type="entry name" value="YidD"/>
    <property type="match status" value="1"/>
</dbReference>
<dbReference type="InterPro" id="IPR002696">
    <property type="entry name" value="Membr_insert_effic_factor_YidD"/>
</dbReference>
<organism evidence="2 3">
    <name type="scientific">Legionella lytica</name>
    <dbReference type="NCBI Taxonomy" id="96232"/>
    <lineage>
        <taxon>Bacteria</taxon>
        <taxon>Pseudomonadati</taxon>
        <taxon>Pseudomonadota</taxon>
        <taxon>Gammaproteobacteria</taxon>
        <taxon>Legionellales</taxon>
        <taxon>Legionellaceae</taxon>
        <taxon>Legionella</taxon>
    </lineage>
</organism>
<dbReference type="HAMAP" id="MF_00386">
    <property type="entry name" value="UPF0161_YidD"/>
    <property type="match status" value="1"/>
</dbReference>
<dbReference type="SMART" id="SM01234">
    <property type="entry name" value="Haemolytic"/>
    <property type="match status" value="1"/>
</dbReference>
<dbReference type="PANTHER" id="PTHR33383">
    <property type="entry name" value="MEMBRANE PROTEIN INSERTION EFFICIENCY FACTOR-RELATED"/>
    <property type="match status" value="1"/>
</dbReference>
<dbReference type="RefSeq" id="WP_400187522.1">
    <property type="nucleotide sequence ID" value="NZ_JBGORX010000002.1"/>
</dbReference>
<evidence type="ECO:0000313" key="2">
    <source>
        <dbReference type="EMBL" id="MFJ1268681.1"/>
    </source>
</evidence>
<dbReference type="PANTHER" id="PTHR33383:SF1">
    <property type="entry name" value="MEMBRANE PROTEIN INSERTION EFFICIENCY FACTOR-RELATED"/>
    <property type="match status" value="1"/>
</dbReference>
<keyword evidence="1" id="KW-1003">Cell membrane</keyword>
<evidence type="ECO:0000313" key="3">
    <source>
        <dbReference type="Proteomes" id="UP001615550"/>
    </source>
</evidence>
<keyword evidence="3" id="KW-1185">Reference proteome</keyword>
<proteinExistence type="inferred from homology"/>
<comment type="caution">
    <text evidence="2">The sequence shown here is derived from an EMBL/GenBank/DDBJ whole genome shotgun (WGS) entry which is preliminary data.</text>
</comment>
<accession>A0ABW8D9K9</accession>
<protein>
    <recommendedName>
        <fullName evidence="1">Putative membrane protein insertion efficiency factor</fullName>
    </recommendedName>
</protein>
<keyword evidence="1" id="KW-0472">Membrane</keyword>
<comment type="function">
    <text evidence="1">Could be involved in insertion of integral membrane proteins into the membrane.</text>
</comment>
<dbReference type="EMBL" id="JBGORX010000002">
    <property type="protein sequence ID" value="MFJ1268681.1"/>
    <property type="molecule type" value="Genomic_DNA"/>
</dbReference>
<evidence type="ECO:0000256" key="1">
    <source>
        <dbReference type="HAMAP-Rule" id="MF_00386"/>
    </source>
</evidence>